<keyword evidence="3" id="KW-1185">Reference proteome</keyword>
<sequence>MNTPDRHMLLGMALGAVCATALAATGPGWVLSVTADELPGPAIDTDNLVRFGDREFFVDYEDWVSTDPLSTASVKKIEAGRVSYVTITTTATGVYSSDGLTSRHVQYPGIGVEPAEPANRFAYWSDGHWNAFAVTVGDSFRYISRAAVNR</sequence>
<proteinExistence type="predicted"/>
<feature type="chain" id="PRO_5046205011" evidence="1">
    <location>
        <begin position="24"/>
        <end position="150"/>
    </location>
</feature>
<evidence type="ECO:0000256" key="1">
    <source>
        <dbReference type="SAM" id="SignalP"/>
    </source>
</evidence>
<keyword evidence="1" id="KW-0732">Signal</keyword>
<feature type="signal peptide" evidence="1">
    <location>
        <begin position="1"/>
        <end position="23"/>
    </location>
</feature>
<name>A0ABW5QMM9_9HYPH</name>
<gene>
    <name evidence="2" type="ORF">ACFSX5_13050</name>
</gene>
<reference evidence="3" key="1">
    <citation type="journal article" date="2019" name="Int. J. Syst. Evol. Microbiol.">
        <title>The Global Catalogue of Microorganisms (GCM) 10K type strain sequencing project: providing services to taxonomists for standard genome sequencing and annotation.</title>
        <authorList>
            <consortium name="The Broad Institute Genomics Platform"/>
            <consortium name="The Broad Institute Genome Sequencing Center for Infectious Disease"/>
            <person name="Wu L."/>
            <person name="Ma J."/>
        </authorList>
    </citation>
    <scope>NUCLEOTIDE SEQUENCE [LARGE SCALE GENOMIC DNA]</scope>
    <source>
        <strain evidence="3">CCM 7427</strain>
    </source>
</reference>
<dbReference type="RefSeq" id="WP_386833991.1">
    <property type="nucleotide sequence ID" value="NZ_JBHUNP010000001.1"/>
</dbReference>
<dbReference type="EMBL" id="JBHUNP010000001">
    <property type="protein sequence ID" value="MFD2648721.1"/>
    <property type="molecule type" value="Genomic_DNA"/>
</dbReference>
<protein>
    <submittedName>
        <fullName evidence="2">Uncharacterized protein</fullName>
    </submittedName>
</protein>
<evidence type="ECO:0000313" key="2">
    <source>
        <dbReference type="EMBL" id="MFD2648721.1"/>
    </source>
</evidence>
<comment type="caution">
    <text evidence="2">The sequence shown here is derived from an EMBL/GenBank/DDBJ whole genome shotgun (WGS) entry which is preliminary data.</text>
</comment>
<evidence type="ECO:0000313" key="3">
    <source>
        <dbReference type="Proteomes" id="UP001597521"/>
    </source>
</evidence>
<accession>A0ABW5QMM9</accession>
<organism evidence="2 3">
    <name type="scientific">Devosia albogilva</name>
    <dbReference type="NCBI Taxonomy" id="429726"/>
    <lineage>
        <taxon>Bacteria</taxon>
        <taxon>Pseudomonadati</taxon>
        <taxon>Pseudomonadota</taxon>
        <taxon>Alphaproteobacteria</taxon>
        <taxon>Hyphomicrobiales</taxon>
        <taxon>Devosiaceae</taxon>
        <taxon>Devosia</taxon>
    </lineage>
</organism>
<dbReference type="Proteomes" id="UP001597521">
    <property type="component" value="Unassembled WGS sequence"/>
</dbReference>